<evidence type="ECO:0000313" key="2">
    <source>
        <dbReference type="EMBL" id="KAJ4773234.1"/>
    </source>
</evidence>
<gene>
    <name evidence="2" type="ORF">LUZ62_057491</name>
</gene>
<dbReference type="PANTHER" id="PTHR33390:SF1">
    <property type="entry name" value="STRESS UP-REGULATED NOD 19 PROTEIN"/>
    <property type="match status" value="1"/>
</dbReference>
<dbReference type="InterPro" id="IPR011692">
    <property type="entry name" value="Stress_up-reg_Nod19"/>
</dbReference>
<organism evidence="2 3">
    <name type="scientific">Rhynchospora pubera</name>
    <dbReference type="NCBI Taxonomy" id="906938"/>
    <lineage>
        <taxon>Eukaryota</taxon>
        <taxon>Viridiplantae</taxon>
        <taxon>Streptophyta</taxon>
        <taxon>Embryophyta</taxon>
        <taxon>Tracheophyta</taxon>
        <taxon>Spermatophyta</taxon>
        <taxon>Magnoliopsida</taxon>
        <taxon>Liliopsida</taxon>
        <taxon>Poales</taxon>
        <taxon>Cyperaceae</taxon>
        <taxon>Cyperoideae</taxon>
        <taxon>Rhynchosporeae</taxon>
        <taxon>Rhynchospora</taxon>
    </lineage>
</organism>
<feature type="transmembrane region" description="Helical" evidence="1">
    <location>
        <begin position="442"/>
        <end position="460"/>
    </location>
</feature>
<dbReference type="AlphaFoldDB" id="A0AAV8DZ07"/>
<protein>
    <submittedName>
        <fullName evidence="2">Stress up-regulated Nod 19 protein</fullName>
    </submittedName>
</protein>
<dbReference type="Pfam" id="PF07712">
    <property type="entry name" value="SURNod19"/>
    <property type="match status" value="1"/>
</dbReference>
<comment type="caution">
    <text evidence="2">The sequence shown here is derived from an EMBL/GenBank/DDBJ whole genome shotgun (WGS) entry which is preliminary data.</text>
</comment>
<evidence type="ECO:0000313" key="3">
    <source>
        <dbReference type="Proteomes" id="UP001140206"/>
    </source>
</evidence>
<reference evidence="2" key="1">
    <citation type="submission" date="2022-08" db="EMBL/GenBank/DDBJ databases">
        <authorList>
            <person name="Marques A."/>
        </authorList>
    </citation>
    <scope>NUCLEOTIDE SEQUENCE</scope>
    <source>
        <strain evidence="2">RhyPub2mFocal</strain>
        <tissue evidence="2">Leaves</tissue>
    </source>
</reference>
<dbReference type="Proteomes" id="UP001140206">
    <property type="component" value="Chromosome 3"/>
</dbReference>
<dbReference type="PANTHER" id="PTHR33390">
    <property type="entry name" value="STRESS UP-REGULATED NOD 19 PROTEIN"/>
    <property type="match status" value="1"/>
</dbReference>
<proteinExistence type="predicted"/>
<keyword evidence="3" id="KW-1185">Reference proteome</keyword>
<keyword evidence="1" id="KW-0812">Transmembrane</keyword>
<accession>A0AAV8DZ07</accession>
<keyword evidence="1" id="KW-1133">Transmembrane helix</keyword>
<evidence type="ECO:0000256" key="1">
    <source>
        <dbReference type="SAM" id="Phobius"/>
    </source>
</evidence>
<name>A0AAV8DZ07_9POAL</name>
<keyword evidence="1" id="KW-0472">Membrane</keyword>
<sequence length="474" mass="53132">MLHSTRGTAFHTSLSESQKKIEEESKMHTELCLVLFSFLFFHNTEALRPPGVKTETFLSPPFYLKPGQVANKYYFNIPFPKGHIALKSFNGEVVDEYDNPIPLHETYLHHWLVERYYGLKGSVPGNENDLSKIILVRNSGLCKHTLGQYYGLGSETRKTDTWVPDPYGIVVGNPEEVPAGYEERWLLNVHAIDTRGVTDRLGCTECRCNLYNVTVDEYGHEIRANYTGGLYCCYDETQCKLREGFESVTRKLFLKYTVEWVEWEPRTVPVKVYILDVTDTGTGPYRCMVEYEVKECNSEERKNGGCIDTQTMRLVMPHGGDIIYGVAHQHSGGAGSALYGQDGRLLCTSIPSYGNGKEAGNEANYIVGMSTCYPKPGSVKIADGETLTLISNYSGNQMHTGVMGLFYILVAEEERPLPGPPKNMICFNSLLSWCIEMSVKTGAVFIAGVTLISIATISFYKLHRKNQYEALATA</sequence>
<dbReference type="EMBL" id="JAMFTS010000003">
    <property type="protein sequence ID" value="KAJ4773234.1"/>
    <property type="molecule type" value="Genomic_DNA"/>
</dbReference>